<gene>
    <name evidence="1" type="ORF">RFH988_LOCUS38983</name>
</gene>
<dbReference type="AlphaFoldDB" id="A0A815TMD1"/>
<comment type="caution">
    <text evidence="1">The sequence shown here is derived from an EMBL/GenBank/DDBJ whole genome shotgun (WGS) entry which is preliminary data.</text>
</comment>
<sequence length="86" mass="10152">MSRFPSNICYLESGLHKLRRKSLPPLRQDQKFVVLPVYQETYSHQKFLIYDKRKSAYGGRLMIFASEEQLDVLYQSDILFADGTFK</sequence>
<reference evidence="1" key="1">
    <citation type="submission" date="2021-02" db="EMBL/GenBank/DDBJ databases">
        <authorList>
            <person name="Nowell W R."/>
        </authorList>
    </citation>
    <scope>NUCLEOTIDE SEQUENCE</scope>
</reference>
<proteinExistence type="predicted"/>
<organism evidence="1 2">
    <name type="scientific">Rotaria sordida</name>
    <dbReference type="NCBI Taxonomy" id="392033"/>
    <lineage>
        <taxon>Eukaryota</taxon>
        <taxon>Metazoa</taxon>
        <taxon>Spiralia</taxon>
        <taxon>Gnathifera</taxon>
        <taxon>Rotifera</taxon>
        <taxon>Eurotatoria</taxon>
        <taxon>Bdelloidea</taxon>
        <taxon>Philodinida</taxon>
        <taxon>Philodinidae</taxon>
        <taxon>Rotaria</taxon>
    </lineage>
</organism>
<dbReference type="OrthoDB" id="10040355at2759"/>
<name>A0A815TMD1_9BILA</name>
<dbReference type="Proteomes" id="UP000663882">
    <property type="component" value="Unassembled WGS sequence"/>
</dbReference>
<evidence type="ECO:0000313" key="2">
    <source>
        <dbReference type="Proteomes" id="UP000663882"/>
    </source>
</evidence>
<feature type="non-terminal residue" evidence="1">
    <location>
        <position position="86"/>
    </location>
</feature>
<accession>A0A815TMD1</accession>
<evidence type="ECO:0000313" key="1">
    <source>
        <dbReference type="EMBL" id="CAF1508032.1"/>
    </source>
</evidence>
<dbReference type="EMBL" id="CAJNOO010012522">
    <property type="protein sequence ID" value="CAF1508032.1"/>
    <property type="molecule type" value="Genomic_DNA"/>
</dbReference>
<protein>
    <submittedName>
        <fullName evidence="1">Uncharacterized protein</fullName>
    </submittedName>
</protein>